<dbReference type="OrthoDB" id="2752724at2759"/>
<evidence type="ECO:0000256" key="1">
    <source>
        <dbReference type="SAM" id="MobiDB-lite"/>
    </source>
</evidence>
<evidence type="ECO:0000313" key="2">
    <source>
        <dbReference type="EMBL" id="EPQ61052.1"/>
    </source>
</evidence>
<reference evidence="2 3" key="1">
    <citation type="journal article" date="2012" name="Science">
        <title>The Paleozoic origin of enzymatic lignin decomposition reconstructed from 31 fungal genomes.</title>
        <authorList>
            <person name="Floudas D."/>
            <person name="Binder M."/>
            <person name="Riley R."/>
            <person name="Barry K."/>
            <person name="Blanchette R.A."/>
            <person name="Henrissat B."/>
            <person name="Martinez A.T."/>
            <person name="Otillar R."/>
            <person name="Spatafora J.W."/>
            <person name="Yadav J.S."/>
            <person name="Aerts A."/>
            <person name="Benoit I."/>
            <person name="Boyd A."/>
            <person name="Carlson A."/>
            <person name="Copeland A."/>
            <person name="Coutinho P.M."/>
            <person name="de Vries R.P."/>
            <person name="Ferreira P."/>
            <person name="Findley K."/>
            <person name="Foster B."/>
            <person name="Gaskell J."/>
            <person name="Glotzer D."/>
            <person name="Gorecki P."/>
            <person name="Heitman J."/>
            <person name="Hesse C."/>
            <person name="Hori C."/>
            <person name="Igarashi K."/>
            <person name="Jurgens J.A."/>
            <person name="Kallen N."/>
            <person name="Kersten P."/>
            <person name="Kohler A."/>
            <person name="Kuees U."/>
            <person name="Kumar T.K.A."/>
            <person name="Kuo A."/>
            <person name="LaButti K."/>
            <person name="Larrondo L.F."/>
            <person name="Lindquist E."/>
            <person name="Ling A."/>
            <person name="Lombard V."/>
            <person name="Lucas S."/>
            <person name="Lundell T."/>
            <person name="Martin R."/>
            <person name="McLaughlin D.J."/>
            <person name="Morgenstern I."/>
            <person name="Morin E."/>
            <person name="Murat C."/>
            <person name="Nagy L.G."/>
            <person name="Nolan M."/>
            <person name="Ohm R.A."/>
            <person name="Patyshakuliyeva A."/>
            <person name="Rokas A."/>
            <person name="Ruiz-Duenas F.J."/>
            <person name="Sabat G."/>
            <person name="Salamov A."/>
            <person name="Samejima M."/>
            <person name="Schmutz J."/>
            <person name="Slot J.C."/>
            <person name="St John F."/>
            <person name="Stenlid J."/>
            <person name="Sun H."/>
            <person name="Sun S."/>
            <person name="Syed K."/>
            <person name="Tsang A."/>
            <person name="Wiebenga A."/>
            <person name="Young D."/>
            <person name="Pisabarro A."/>
            <person name="Eastwood D.C."/>
            <person name="Martin F."/>
            <person name="Cullen D."/>
            <person name="Grigoriev I.V."/>
            <person name="Hibbett D.S."/>
        </authorList>
    </citation>
    <scope>NUCLEOTIDE SEQUENCE [LARGE SCALE GENOMIC DNA]</scope>
    <source>
        <strain evidence="2 3">ATCC 11539</strain>
    </source>
</reference>
<dbReference type="OMA" id="LPTYWPR"/>
<organism evidence="2 3">
    <name type="scientific">Gloeophyllum trabeum (strain ATCC 11539 / FP-39264 / Madison 617)</name>
    <name type="common">Brown rot fungus</name>
    <dbReference type="NCBI Taxonomy" id="670483"/>
    <lineage>
        <taxon>Eukaryota</taxon>
        <taxon>Fungi</taxon>
        <taxon>Dikarya</taxon>
        <taxon>Basidiomycota</taxon>
        <taxon>Agaricomycotina</taxon>
        <taxon>Agaricomycetes</taxon>
        <taxon>Gloeophyllales</taxon>
        <taxon>Gloeophyllaceae</taxon>
        <taxon>Gloeophyllum</taxon>
    </lineage>
</organism>
<feature type="region of interest" description="Disordered" evidence="1">
    <location>
        <begin position="162"/>
        <end position="216"/>
    </location>
</feature>
<feature type="compositionally biased region" description="Polar residues" evidence="1">
    <location>
        <begin position="194"/>
        <end position="207"/>
    </location>
</feature>
<evidence type="ECO:0000313" key="3">
    <source>
        <dbReference type="Proteomes" id="UP000030669"/>
    </source>
</evidence>
<dbReference type="GeneID" id="19299740"/>
<dbReference type="KEGG" id="gtr:GLOTRDRAFT_113519"/>
<dbReference type="EMBL" id="KB469296">
    <property type="protein sequence ID" value="EPQ61052.1"/>
    <property type="molecule type" value="Genomic_DNA"/>
</dbReference>
<gene>
    <name evidence="2" type="ORF">GLOTRDRAFT_113519</name>
</gene>
<dbReference type="Proteomes" id="UP000030669">
    <property type="component" value="Unassembled WGS sequence"/>
</dbReference>
<dbReference type="RefSeq" id="XP_007861313.1">
    <property type="nucleotide sequence ID" value="XM_007863122.1"/>
</dbReference>
<dbReference type="AlphaFoldDB" id="S7QP20"/>
<name>S7QP20_GLOTA</name>
<accession>S7QP20</accession>
<proteinExistence type="predicted"/>
<feature type="compositionally biased region" description="Low complexity" evidence="1">
    <location>
        <begin position="1"/>
        <end position="17"/>
    </location>
</feature>
<protein>
    <submittedName>
        <fullName evidence="2">Uncharacterized protein</fullName>
    </submittedName>
</protein>
<dbReference type="eggNOG" id="ENOG502RD1J">
    <property type="taxonomic scope" value="Eukaryota"/>
</dbReference>
<feature type="region of interest" description="Disordered" evidence="1">
    <location>
        <begin position="68"/>
        <end position="96"/>
    </location>
</feature>
<sequence length="321" mass="35505">MLDVVDVEPYVSSSSSRGSRDDQNLREWLASDAVGAYLRGASPSTLIDEDAISVDDLNDIDDLMFSPQSTLTPTYPDTHHRTDSESSALSSSSDADMSEDLSFQYATYPSIRYERSQLSPHDEKEEDEERSLWLKFVKPALSKESKDPKNVTLFGHMHRVQLPTRRRRRSSSTSSTSTAFTKTSAGPKSILARTPSNATSTLTNSPKCRSPPSIKSAKSVKFVDEPTYCTEPCRPAPLPMSPPPTRIAADRPGMVKRLRRSLSKTELVAPERPVISGPFPLWEAPLLADRASCRSSRGSIRSTRSSSRLRTLWARVAAAVR</sequence>
<keyword evidence="3" id="KW-1185">Reference proteome</keyword>
<feature type="compositionally biased region" description="Low complexity" evidence="1">
    <location>
        <begin position="85"/>
        <end position="95"/>
    </location>
</feature>
<dbReference type="HOGENOM" id="CLU_863402_0_0_1"/>
<feature type="region of interest" description="Disordered" evidence="1">
    <location>
        <begin position="1"/>
        <end position="25"/>
    </location>
</feature>